<keyword evidence="5 6" id="KW-0472">Membrane</keyword>
<protein>
    <recommendedName>
        <fullName evidence="9">YitT family protein</fullName>
    </recommendedName>
</protein>
<feature type="transmembrane region" description="Helical" evidence="6">
    <location>
        <begin position="87"/>
        <end position="105"/>
    </location>
</feature>
<comment type="subcellular location">
    <subcellularLocation>
        <location evidence="1">Cell membrane</location>
        <topology evidence="1">Multi-pass membrane protein</topology>
    </subcellularLocation>
</comment>
<evidence type="ECO:0000256" key="4">
    <source>
        <dbReference type="ARBA" id="ARBA00022989"/>
    </source>
</evidence>
<evidence type="ECO:0000256" key="3">
    <source>
        <dbReference type="ARBA" id="ARBA00022692"/>
    </source>
</evidence>
<feature type="transmembrane region" description="Helical" evidence="6">
    <location>
        <begin position="158"/>
        <end position="174"/>
    </location>
</feature>
<dbReference type="PATRIC" id="fig|1317124.6.peg.3521"/>
<evidence type="ECO:0000256" key="1">
    <source>
        <dbReference type="ARBA" id="ARBA00004651"/>
    </source>
</evidence>
<sequence length="205" mass="22260">MTMSRHSNPTRHSLVEDSQGLLTGTLLVTLSVLLLHGAGLFTGQIAGLSLVLSYVTGWSFGAIFFTLNLPFYWLAFRRMGMRFTIKTVLSVALLSGFTEIFPQLLQFATLHPAASAVLAGVTAGAGLLALFRHGASLGGVGIVALYLQDKTGFKAGRTQILFDCCVFLFALFVLPLDKVLWSLLGAMVLNVIILINHRRDRYIAT</sequence>
<dbReference type="Proteomes" id="UP000028607">
    <property type="component" value="Unassembled WGS sequence"/>
</dbReference>
<comment type="caution">
    <text evidence="7">The sequence shown here is derived from an EMBL/GenBank/DDBJ whole genome shotgun (WGS) entry which is preliminary data.</text>
</comment>
<keyword evidence="4 6" id="KW-1133">Transmembrane helix</keyword>
<dbReference type="PANTHER" id="PTHR33545">
    <property type="entry name" value="UPF0750 MEMBRANE PROTEIN YITT-RELATED"/>
    <property type="match status" value="1"/>
</dbReference>
<keyword evidence="2" id="KW-1003">Cell membrane</keyword>
<dbReference type="InterPro" id="IPR051461">
    <property type="entry name" value="UPF0750_membrane"/>
</dbReference>
<feature type="transmembrane region" description="Helical" evidence="6">
    <location>
        <begin position="21"/>
        <end position="45"/>
    </location>
</feature>
<dbReference type="STRING" id="1317124.DW2_17482"/>
<keyword evidence="3 6" id="KW-0812">Transmembrane</keyword>
<organism evidence="7 8">
    <name type="scientific">Thioclava atlantica</name>
    <dbReference type="NCBI Taxonomy" id="1317124"/>
    <lineage>
        <taxon>Bacteria</taxon>
        <taxon>Pseudomonadati</taxon>
        <taxon>Pseudomonadota</taxon>
        <taxon>Alphaproteobacteria</taxon>
        <taxon>Rhodobacterales</taxon>
        <taxon>Paracoccaceae</taxon>
        <taxon>Thioclava</taxon>
    </lineage>
</organism>
<keyword evidence="8" id="KW-1185">Reference proteome</keyword>
<proteinExistence type="predicted"/>
<feature type="transmembrane region" description="Helical" evidence="6">
    <location>
        <begin position="180"/>
        <end position="197"/>
    </location>
</feature>
<dbReference type="PANTHER" id="PTHR33545:SF5">
    <property type="entry name" value="UPF0750 MEMBRANE PROTEIN YITT"/>
    <property type="match status" value="1"/>
</dbReference>
<reference evidence="7 8" key="2">
    <citation type="journal article" date="2015" name="Antonie Van Leeuwenhoek">
        <title>Thioclava indica sp. nov., isolated from surface seawater of the Indian Ocean.</title>
        <authorList>
            <person name="Liu Y."/>
            <person name="Lai Q."/>
            <person name="Du J."/>
            <person name="Xu H."/>
            <person name="Jiang L."/>
            <person name="Shao Z."/>
        </authorList>
    </citation>
    <scope>NUCLEOTIDE SEQUENCE [LARGE SCALE GENOMIC DNA]</scope>
    <source>
        <strain evidence="7 8">13D2W-2</strain>
    </source>
</reference>
<dbReference type="GO" id="GO:0005886">
    <property type="term" value="C:plasma membrane"/>
    <property type="evidence" value="ECO:0007669"/>
    <property type="project" value="UniProtKB-SubCell"/>
</dbReference>
<name>A0A085TRZ4_9RHOB</name>
<evidence type="ECO:0000313" key="7">
    <source>
        <dbReference type="EMBL" id="KFE33491.1"/>
    </source>
</evidence>
<dbReference type="eggNOG" id="COG1284">
    <property type="taxonomic scope" value="Bacteria"/>
</dbReference>
<dbReference type="EMBL" id="AQRC01000018">
    <property type="protein sequence ID" value="KFE33491.1"/>
    <property type="molecule type" value="Genomic_DNA"/>
</dbReference>
<accession>A0A085TRZ4</accession>
<evidence type="ECO:0000256" key="5">
    <source>
        <dbReference type="ARBA" id="ARBA00023136"/>
    </source>
</evidence>
<evidence type="ECO:0000256" key="2">
    <source>
        <dbReference type="ARBA" id="ARBA00022475"/>
    </source>
</evidence>
<feature type="transmembrane region" description="Helical" evidence="6">
    <location>
        <begin position="117"/>
        <end position="146"/>
    </location>
</feature>
<evidence type="ECO:0008006" key="9">
    <source>
        <dbReference type="Google" id="ProtNLM"/>
    </source>
</evidence>
<dbReference type="InterPro" id="IPR003740">
    <property type="entry name" value="YitT"/>
</dbReference>
<feature type="transmembrane region" description="Helical" evidence="6">
    <location>
        <begin position="51"/>
        <end position="75"/>
    </location>
</feature>
<dbReference type="RefSeq" id="WP_038148528.1">
    <property type="nucleotide sequence ID" value="NZ_AQRC01000018.1"/>
</dbReference>
<dbReference type="AlphaFoldDB" id="A0A085TRZ4"/>
<dbReference type="Pfam" id="PF02588">
    <property type="entry name" value="YitT_membrane"/>
    <property type="match status" value="1"/>
</dbReference>
<evidence type="ECO:0000313" key="8">
    <source>
        <dbReference type="Proteomes" id="UP000028607"/>
    </source>
</evidence>
<gene>
    <name evidence="7" type="ORF">DW2_17482</name>
</gene>
<reference evidence="8" key="1">
    <citation type="submission" date="2013-04" db="EMBL/GenBank/DDBJ databases">
        <title>Thioclava sp. 13D2W-2 Genome Sequencing.</title>
        <authorList>
            <person name="Lai Q."/>
            <person name="Li G."/>
            <person name="Shao Z."/>
        </authorList>
    </citation>
    <scope>NUCLEOTIDE SEQUENCE [LARGE SCALE GENOMIC DNA]</scope>
    <source>
        <strain evidence="8">13D2W-2</strain>
    </source>
</reference>
<evidence type="ECO:0000256" key="6">
    <source>
        <dbReference type="SAM" id="Phobius"/>
    </source>
</evidence>